<dbReference type="EMBL" id="JWTA01000005">
    <property type="protein sequence ID" value="KIC63707.1"/>
    <property type="molecule type" value="Genomic_DNA"/>
</dbReference>
<keyword evidence="2" id="KW-0238">DNA-binding</keyword>
<evidence type="ECO:0000256" key="1">
    <source>
        <dbReference type="ARBA" id="ARBA00023015"/>
    </source>
</evidence>
<dbReference type="InterPro" id="IPR018062">
    <property type="entry name" value="HTH_AraC-typ_CS"/>
</dbReference>
<sequence length="289" mass="33859">MEKIEERTVLSIPFGELNVFETNVVCHDFPFYFEKPVITLMLSGNKIIRSEEETFEFNERSVFIPPCKKELSIDIHPVFQEPTKCLVLNIEQEYIDNVFSEVIENWHPDWDKTGIMMKENAVKKFVSSDESLWRSLTNLYNRRIDDTLNGTSDFLLSLSLKELIYELMKTNAKHLLLHPNKAENVQHGLQEVVHFIKQNYREPITIKKLASVAGMSEANLFKKFKNTYSCTPVEYIIELRIEHAKQLLINNPEIDIKNICFESGFNTLEYFYRKFTQITGKSPKKFKVS</sequence>
<dbReference type="PANTHER" id="PTHR43280:SF28">
    <property type="entry name" value="HTH-TYPE TRANSCRIPTIONAL ACTIVATOR RHAS"/>
    <property type="match status" value="1"/>
</dbReference>
<dbReference type="Pfam" id="PF06719">
    <property type="entry name" value="AraC_N"/>
    <property type="match status" value="1"/>
</dbReference>
<dbReference type="STRING" id="363331.RM51_08620"/>
<name>A0A0B4D4V2_9FLAO</name>
<feature type="domain" description="HTH araC/xylS-type" evidence="4">
    <location>
        <begin position="190"/>
        <end position="289"/>
    </location>
</feature>
<dbReference type="InterPro" id="IPR009594">
    <property type="entry name" value="Tscrpt_reg_HTH_AraC_N"/>
</dbReference>
<keyword evidence="1" id="KW-0805">Transcription regulation</keyword>
<dbReference type="GO" id="GO:0003700">
    <property type="term" value="F:DNA-binding transcription factor activity"/>
    <property type="evidence" value="ECO:0007669"/>
    <property type="project" value="InterPro"/>
</dbReference>
<dbReference type="AlphaFoldDB" id="A0A0B4D4V2"/>
<dbReference type="PROSITE" id="PS01124">
    <property type="entry name" value="HTH_ARAC_FAMILY_2"/>
    <property type="match status" value="1"/>
</dbReference>
<evidence type="ECO:0000313" key="6">
    <source>
        <dbReference type="Proteomes" id="UP000031167"/>
    </source>
</evidence>
<dbReference type="OrthoDB" id="9779074at2"/>
<protein>
    <recommendedName>
        <fullName evidence="4">HTH araC/xylS-type domain-containing protein</fullName>
    </recommendedName>
</protein>
<proteinExistence type="predicted"/>
<dbReference type="Pfam" id="PF12833">
    <property type="entry name" value="HTH_18"/>
    <property type="match status" value="1"/>
</dbReference>
<comment type="caution">
    <text evidence="5">The sequence shown here is derived from an EMBL/GenBank/DDBJ whole genome shotgun (WGS) entry which is preliminary data.</text>
</comment>
<dbReference type="RefSeq" id="WP_039367572.1">
    <property type="nucleotide sequence ID" value="NZ_JWTA01000005.1"/>
</dbReference>
<gene>
    <name evidence="5" type="ORF">RM51_08620</name>
</gene>
<keyword evidence="6" id="KW-1185">Reference proteome</keyword>
<dbReference type="InterPro" id="IPR018060">
    <property type="entry name" value="HTH_AraC"/>
</dbReference>
<dbReference type="PANTHER" id="PTHR43280">
    <property type="entry name" value="ARAC-FAMILY TRANSCRIPTIONAL REGULATOR"/>
    <property type="match status" value="1"/>
</dbReference>
<dbReference type="GO" id="GO:0043565">
    <property type="term" value="F:sequence-specific DNA binding"/>
    <property type="evidence" value="ECO:0007669"/>
    <property type="project" value="InterPro"/>
</dbReference>
<evidence type="ECO:0000313" key="5">
    <source>
        <dbReference type="EMBL" id="KIC63707.1"/>
    </source>
</evidence>
<organism evidence="5 6">
    <name type="scientific">Chryseobacterium taiwanense</name>
    <dbReference type="NCBI Taxonomy" id="363331"/>
    <lineage>
        <taxon>Bacteria</taxon>
        <taxon>Pseudomonadati</taxon>
        <taxon>Bacteroidota</taxon>
        <taxon>Flavobacteriia</taxon>
        <taxon>Flavobacteriales</taxon>
        <taxon>Weeksellaceae</taxon>
        <taxon>Chryseobacterium group</taxon>
        <taxon>Chryseobacterium</taxon>
    </lineage>
</organism>
<evidence type="ECO:0000256" key="3">
    <source>
        <dbReference type="ARBA" id="ARBA00023163"/>
    </source>
</evidence>
<keyword evidence="3" id="KW-0804">Transcription</keyword>
<dbReference type="PROSITE" id="PS00041">
    <property type="entry name" value="HTH_ARAC_FAMILY_1"/>
    <property type="match status" value="1"/>
</dbReference>
<dbReference type="Proteomes" id="UP000031167">
    <property type="component" value="Unassembled WGS sequence"/>
</dbReference>
<dbReference type="SUPFAM" id="SSF46689">
    <property type="entry name" value="Homeodomain-like"/>
    <property type="match status" value="2"/>
</dbReference>
<accession>A0A0B4D4V2</accession>
<evidence type="ECO:0000256" key="2">
    <source>
        <dbReference type="ARBA" id="ARBA00023125"/>
    </source>
</evidence>
<evidence type="ECO:0000259" key="4">
    <source>
        <dbReference type="PROSITE" id="PS01124"/>
    </source>
</evidence>
<dbReference type="InterPro" id="IPR009057">
    <property type="entry name" value="Homeodomain-like_sf"/>
</dbReference>
<reference evidence="5 6" key="1">
    <citation type="submission" date="2014-12" db="EMBL/GenBank/DDBJ databases">
        <title>Genome sequencing of Chryseobacterium taiwanense TPW19.</title>
        <authorList>
            <person name="Tan P.W."/>
            <person name="Chan K.-G."/>
        </authorList>
    </citation>
    <scope>NUCLEOTIDE SEQUENCE [LARGE SCALE GENOMIC DNA]</scope>
    <source>
        <strain evidence="5 6">TPW19</strain>
    </source>
</reference>
<dbReference type="SMART" id="SM00342">
    <property type="entry name" value="HTH_ARAC"/>
    <property type="match status" value="1"/>
</dbReference>
<dbReference type="Gene3D" id="1.10.10.60">
    <property type="entry name" value="Homeodomain-like"/>
    <property type="match status" value="2"/>
</dbReference>